<evidence type="ECO:0000313" key="2">
    <source>
        <dbReference type="Proteomes" id="UP000660339"/>
    </source>
</evidence>
<accession>A0A8J3LD85</accession>
<name>A0A8J3LD85_9ACTN</name>
<proteinExistence type="predicted"/>
<dbReference type="Proteomes" id="UP000660339">
    <property type="component" value="Unassembled WGS sequence"/>
</dbReference>
<organism evidence="1 2">
    <name type="scientific">Catellatospora methionotrophica</name>
    <dbReference type="NCBI Taxonomy" id="121620"/>
    <lineage>
        <taxon>Bacteria</taxon>
        <taxon>Bacillati</taxon>
        <taxon>Actinomycetota</taxon>
        <taxon>Actinomycetes</taxon>
        <taxon>Micromonosporales</taxon>
        <taxon>Micromonosporaceae</taxon>
        <taxon>Catellatospora</taxon>
    </lineage>
</organism>
<dbReference type="EMBL" id="BONJ01000026">
    <property type="protein sequence ID" value="GIG16409.1"/>
    <property type="molecule type" value="Genomic_DNA"/>
</dbReference>
<reference evidence="1" key="1">
    <citation type="submission" date="2021-01" db="EMBL/GenBank/DDBJ databases">
        <title>Whole genome shotgun sequence of Catellatospora methionotrophica NBRC 14553.</title>
        <authorList>
            <person name="Komaki H."/>
            <person name="Tamura T."/>
        </authorList>
    </citation>
    <scope>NUCLEOTIDE SEQUENCE</scope>
    <source>
        <strain evidence="1">NBRC 14553</strain>
    </source>
</reference>
<gene>
    <name evidence="1" type="ORF">Cme02nite_47410</name>
</gene>
<dbReference type="AlphaFoldDB" id="A0A8J3LD85"/>
<sequence>MTPLSGRVLDCAVVEECTAPASDDVSGGGWRARAIPVAATEASRRGYAAVMNKHAVAYGPVGVVGGAVAEAGVDRSGAPGVTSPGGRRPD</sequence>
<comment type="caution">
    <text evidence="1">The sequence shown here is derived from an EMBL/GenBank/DDBJ whole genome shotgun (WGS) entry which is preliminary data.</text>
</comment>
<keyword evidence="2" id="KW-1185">Reference proteome</keyword>
<protein>
    <submittedName>
        <fullName evidence="1">Uncharacterized protein</fullName>
    </submittedName>
</protein>
<evidence type="ECO:0000313" key="1">
    <source>
        <dbReference type="EMBL" id="GIG16409.1"/>
    </source>
</evidence>